<evidence type="ECO:0000313" key="2">
    <source>
        <dbReference type="EMBL" id="KJK65079.1"/>
    </source>
</evidence>
<sequence length="556" mass="62112">MAADYYWYRPMYPRQRSARGSSISAINSMYQWYGEASICYAYLADIVSKKDIGNSRWFTRGWTLQELIAPQHIIFLNKYWEPIGTKESLQSELSACTKIPVYILSGFVHMENISVAQRMAWAAGRLTTKVEDRAYSLLGLFGVNHKSSDDESIFAWKSAKEKNHSGPLATSPDDFSDSYDVIMRHEHYPMSRKAPWTVNNKGLQLELRFLATGDCGAGLAILNCKRMGKEDHSVAIYIVDKFLTLDRFERVECDRLELVDMRRFRPSQYPPRLLTFQHRRLAGMRMSGFSSQSQSIVPSTAPRVRSSLGYEPVDEGSRLGSTLWPLPPSLSWHEEMLVDAVKTGNADRVHDLLASRKMNVNLTDNEGRTLLSYAAQKGNWEITQLLLSQRAIKADQGDDRGQTPLSYAAEAGHINIVWLFLTRRDVNVTSNDASGLTPLSYAARTGNVTLVEILLSQSEIRRHIKDGNGRTPLSHAAEYGRGNLVHVLLGMSDINPDEPCKSGQTPLCHAAAKGHAFIITILIIHGGVDADSSSNGMRAIKIAADHGHTDVVKLLI</sequence>
<dbReference type="PANTHER" id="PTHR10622">
    <property type="entry name" value="HET DOMAIN-CONTAINING PROTEIN"/>
    <property type="match status" value="1"/>
</dbReference>
<dbReference type="Gene3D" id="1.25.40.20">
    <property type="entry name" value="Ankyrin repeat-containing domain"/>
    <property type="match status" value="2"/>
</dbReference>
<organism evidence="2 3">
    <name type="scientific">Aspergillus parasiticus (strain ATCC 56775 / NRRL 5862 / SRRC 143 / SU-1)</name>
    <dbReference type="NCBI Taxonomy" id="1403190"/>
    <lineage>
        <taxon>Eukaryota</taxon>
        <taxon>Fungi</taxon>
        <taxon>Dikarya</taxon>
        <taxon>Ascomycota</taxon>
        <taxon>Pezizomycotina</taxon>
        <taxon>Eurotiomycetes</taxon>
        <taxon>Eurotiomycetidae</taxon>
        <taxon>Eurotiales</taxon>
        <taxon>Aspergillaceae</taxon>
        <taxon>Aspergillus</taxon>
        <taxon>Aspergillus subgen. Circumdati</taxon>
    </lineage>
</organism>
<protein>
    <submittedName>
        <fullName evidence="2">ANK ankyrin repeat protein</fullName>
    </submittedName>
</protein>
<dbReference type="PANTHER" id="PTHR10622:SF10">
    <property type="entry name" value="HET DOMAIN-CONTAINING PROTEIN"/>
    <property type="match status" value="1"/>
</dbReference>
<feature type="repeat" description="ANK" evidence="1">
    <location>
        <begin position="434"/>
        <end position="456"/>
    </location>
</feature>
<accession>A0A0F0IBE2</accession>
<dbReference type="EMBL" id="JZEE01000374">
    <property type="protein sequence ID" value="KJK65079.1"/>
    <property type="molecule type" value="Genomic_DNA"/>
</dbReference>
<proteinExistence type="predicted"/>
<gene>
    <name evidence="2" type="ORF">P875_00010619</name>
</gene>
<dbReference type="InterPro" id="IPR036770">
    <property type="entry name" value="Ankyrin_rpt-contain_sf"/>
</dbReference>
<dbReference type="PROSITE" id="PS50297">
    <property type="entry name" value="ANK_REP_REGION"/>
    <property type="match status" value="2"/>
</dbReference>
<evidence type="ECO:0000256" key="1">
    <source>
        <dbReference type="PROSITE-ProRule" id="PRU00023"/>
    </source>
</evidence>
<keyword evidence="1" id="KW-0040">ANK repeat</keyword>
<dbReference type="Proteomes" id="UP000033540">
    <property type="component" value="Unassembled WGS sequence"/>
</dbReference>
<feature type="repeat" description="ANK" evidence="1">
    <location>
        <begin position="502"/>
        <end position="535"/>
    </location>
</feature>
<dbReference type="SMART" id="SM00248">
    <property type="entry name" value="ANK"/>
    <property type="match status" value="5"/>
</dbReference>
<dbReference type="Pfam" id="PF00023">
    <property type="entry name" value="Ank"/>
    <property type="match status" value="1"/>
</dbReference>
<dbReference type="SUPFAM" id="SSF48403">
    <property type="entry name" value="Ankyrin repeat"/>
    <property type="match status" value="1"/>
</dbReference>
<feature type="repeat" description="ANK" evidence="1">
    <location>
        <begin position="535"/>
        <end position="556"/>
    </location>
</feature>
<reference evidence="2 3" key="1">
    <citation type="submission" date="2015-02" db="EMBL/GenBank/DDBJ databases">
        <title>Draft genome sequence of Aspergillus parasiticus SU-1.</title>
        <authorList>
            <person name="Yu J."/>
            <person name="Fedorova N."/>
            <person name="Yin Y."/>
            <person name="Losada L."/>
            <person name="Zafar N."/>
            <person name="Taujale R."/>
            <person name="Ehrlich K.C."/>
            <person name="Bhatnagar D."/>
            <person name="Cleveland T.E."/>
            <person name="Bennett J.W."/>
            <person name="Nierman W.C."/>
        </authorList>
    </citation>
    <scope>NUCLEOTIDE SEQUENCE [LARGE SCALE GENOMIC DNA]</scope>
    <source>
        <strain evidence="3">ATCC 56775 / NRRL 5862 / SRRC 143 / SU-1</strain>
    </source>
</reference>
<name>A0A0F0IBE2_ASPPU</name>
<feature type="repeat" description="ANK" evidence="1">
    <location>
        <begin position="400"/>
        <end position="433"/>
    </location>
</feature>
<dbReference type="InterPro" id="IPR002110">
    <property type="entry name" value="Ankyrin_rpt"/>
</dbReference>
<dbReference type="STRING" id="1403190.A0A0F0IBE2"/>
<dbReference type="PROSITE" id="PS50088">
    <property type="entry name" value="ANK_REPEAT"/>
    <property type="match status" value="4"/>
</dbReference>
<evidence type="ECO:0000313" key="3">
    <source>
        <dbReference type="Proteomes" id="UP000033540"/>
    </source>
</evidence>
<comment type="caution">
    <text evidence="2">The sequence shown here is derived from an EMBL/GenBank/DDBJ whole genome shotgun (WGS) entry which is preliminary data.</text>
</comment>
<dbReference type="OrthoDB" id="674604at2759"/>
<dbReference type="AlphaFoldDB" id="A0A0F0IBE2"/>
<dbReference type="Pfam" id="PF12796">
    <property type="entry name" value="Ank_2"/>
    <property type="match status" value="2"/>
</dbReference>